<protein>
    <submittedName>
        <fullName evidence="2">RAB3GAP2_N domain-containing protein</fullName>
    </submittedName>
</protein>
<dbReference type="AlphaFoldDB" id="A0A0K0EHX0"/>
<sequence length="372" mass="42880">MQDIIGKNVKKIKLKTKVTSIFFVEEKISENLLYKWLITGDETGEVKIQVISDNQKNDFFILKTMDIDAHITCICVADLRNESRKEIIVINSNGLLCGYTFPLLNKLYNPSTSESISLLEPVMSIQQIMLPNIISAFINDYASVNGKELYVMMTDRVIRSYRFNNRYNKFIPSRKWDLLINIDAWSIGCNFKHNFSYYAQLTVKGQYNRLVVDFQSQGIVAAHKVQKEKNTDINENTLYLSMMPVFVNCPIKKYTKIAVSNFSSRTYHYLLLPDNYYVNCIGVCSSQKTDQSYAVCVNENGVVLIYSWKCPLETSIAPIYRSFVGADVKKIYIYPLSTESIAAIFLNYLGNITYSEYYYSDKTTPIYLTNDY</sequence>
<dbReference type="InterPro" id="IPR031793">
    <property type="entry name" value="KICSTOR_ITFG2"/>
</dbReference>
<reference evidence="2" key="1">
    <citation type="submission" date="2015-08" db="UniProtKB">
        <authorList>
            <consortium name="WormBaseParasite"/>
        </authorList>
    </citation>
    <scope>IDENTIFICATION</scope>
</reference>
<dbReference type="WBParaSite" id="TCONS_00002686.p1">
    <property type="protein sequence ID" value="TCONS_00002686.p1"/>
    <property type="gene ID" value="XLOC_002514"/>
</dbReference>
<dbReference type="SUPFAM" id="SSF50978">
    <property type="entry name" value="WD40 repeat-like"/>
    <property type="match status" value="1"/>
</dbReference>
<organism evidence="2">
    <name type="scientific">Strongyloides stercoralis</name>
    <name type="common">Threadworm</name>
    <dbReference type="NCBI Taxonomy" id="6248"/>
    <lineage>
        <taxon>Eukaryota</taxon>
        <taxon>Metazoa</taxon>
        <taxon>Ecdysozoa</taxon>
        <taxon>Nematoda</taxon>
        <taxon>Chromadorea</taxon>
        <taxon>Rhabditida</taxon>
        <taxon>Tylenchina</taxon>
        <taxon>Panagrolaimomorpha</taxon>
        <taxon>Strongyloidoidea</taxon>
        <taxon>Strongyloididae</taxon>
        <taxon>Strongyloides</taxon>
    </lineage>
</organism>
<evidence type="ECO:0000313" key="1">
    <source>
        <dbReference type="Proteomes" id="UP000035681"/>
    </source>
</evidence>
<dbReference type="PANTHER" id="PTHR16317:SF1">
    <property type="entry name" value="KICSTOR COMPLEX PROTEIN ITFG2"/>
    <property type="match status" value="1"/>
</dbReference>
<proteinExistence type="predicted"/>
<dbReference type="InterPro" id="IPR036322">
    <property type="entry name" value="WD40_repeat_dom_sf"/>
</dbReference>
<dbReference type="Pfam" id="PF15907">
    <property type="entry name" value="Itfg2"/>
    <property type="match status" value="1"/>
</dbReference>
<name>A0A0K0EHX0_STRER</name>
<dbReference type="PANTHER" id="PTHR16317">
    <property type="entry name" value="INTEGRIN ALPHA REPEAT DOMAIN-CONTAINING"/>
    <property type="match status" value="1"/>
</dbReference>
<dbReference type="Proteomes" id="UP000035681">
    <property type="component" value="Unplaced"/>
</dbReference>
<dbReference type="WBParaSite" id="SSTP_0000907500.1">
    <property type="protein sequence ID" value="SSTP_0000907500.1"/>
    <property type="gene ID" value="SSTP_0000907500"/>
</dbReference>
<accession>A0A0K0EHX0</accession>
<keyword evidence="1" id="KW-1185">Reference proteome</keyword>
<dbReference type="STRING" id="6248.A0A0K0EHX0"/>
<dbReference type="GO" id="GO:0032006">
    <property type="term" value="P:regulation of TOR signaling"/>
    <property type="evidence" value="ECO:0007669"/>
    <property type="project" value="TreeGrafter"/>
</dbReference>
<evidence type="ECO:0000313" key="2">
    <source>
        <dbReference type="WBParaSite" id="SSTP_0000907500.1"/>
    </source>
</evidence>